<reference evidence="3 4" key="1">
    <citation type="submission" date="2016-10" db="EMBL/GenBank/DDBJ databases">
        <authorList>
            <person name="de Groot N.N."/>
        </authorList>
    </citation>
    <scope>NUCLEOTIDE SEQUENCE [LARGE SCALE GENOMIC DNA]</scope>
    <source>
        <strain evidence="4">P4-7,KCTC 19426,CECT 7604</strain>
    </source>
</reference>
<dbReference type="AlphaFoldDB" id="A0A1H0NH81"/>
<sequence>MGSPASTQAPSAAPYSGRVPPTSRRRTSRRRTTGTAGRTTRPDPIPVPSEGRLWLLDVPFGIKVPGTTYDAARKVYVHAGAELPPDLVPYRSQPLTWLRWLEDDANSTDGRITAEPAGMTPRALQTEGAAMILAAATSEIGGAPARGVLLTDDVGTGKTLTAWLGLLAVARERGARNVLVLVDRPKQITIPHWRRTILAAGTDGLRVLICSPDELGRLLVRGRPRWTMDIVIADESHLYRNVETQRVQRFRRVTRFTDPHHKAPFVIHLTATPANHPAELTYLAPLLAQVHGEPVARWTDFGNRLLEAELPLARAYGKWTWNDRAGADGGIRAQGSATVRGWLADARPPLTLHRPAPWGPAPLELLPVQLSPDETLAYRTAWTQFQRALADLAADREVMARPARRTASGRAAVLRLRQKASLLRVASTAQWATAVVKAGRQAVISCEFISAAAEPIAENLEAAGIPVARLYGTQDLEEQRLRFQRGGAPVVVFTPSTSLSLHAGELLPGGPASPATREGLMHNVRYSGLQGRQILGRSHRDGQVCPWWLGYAEGTVEETIAQIMIGRFFAADHTAGADSAALGEVAAALGVSWLPTSALESAGE</sequence>
<dbReference type="Gene3D" id="3.40.50.300">
    <property type="entry name" value="P-loop containing nucleotide triphosphate hydrolases"/>
    <property type="match status" value="1"/>
</dbReference>
<feature type="region of interest" description="Disordered" evidence="1">
    <location>
        <begin position="1"/>
        <end position="48"/>
    </location>
</feature>
<dbReference type="EMBL" id="LT629710">
    <property type="protein sequence ID" value="SDO92034.1"/>
    <property type="molecule type" value="Genomic_DNA"/>
</dbReference>
<name>A0A1H0NH81_9ACTN</name>
<dbReference type="SMART" id="SM00487">
    <property type="entry name" value="DEXDc"/>
    <property type="match status" value="1"/>
</dbReference>
<gene>
    <name evidence="3" type="ORF">SAMN04515671_2362</name>
</gene>
<evidence type="ECO:0000259" key="2">
    <source>
        <dbReference type="SMART" id="SM00487"/>
    </source>
</evidence>
<dbReference type="InterPro" id="IPR014001">
    <property type="entry name" value="Helicase_ATP-bd"/>
</dbReference>
<organism evidence="3 4">
    <name type="scientific">Nakamurella panacisegetis</name>
    <dbReference type="NCBI Taxonomy" id="1090615"/>
    <lineage>
        <taxon>Bacteria</taxon>
        <taxon>Bacillati</taxon>
        <taxon>Actinomycetota</taxon>
        <taxon>Actinomycetes</taxon>
        <taxon>Nakamurellales</taxon>
        <taxon>Nakamurellaceae</taxon>
        <taxon>Nakamurella</taxon>
    </lineage>
</organism>
<proteinExistence type="predicted"/>
<evidence type="ECO:0000256" key="1">
    <source>
        <dbReference type="SAM" id="MobiDB-lite"/>
    </source>
</evidence>
<accession>A0A1H0NH81</accession>
<feature type="compositionally biased region" description="Basic residues" evidence="1">
    <location>
        <begin position="23"/>
        <end position="32"/>
    </location>
</feature>
<evidence type="ECO:0000313" key="4">
    <source>
        <dbReference type="Proteomes" id="UP000198741"/>
    </source>
</evidence>
<dbReference type="STRING" id="1090615.SAMN04515671_2362"/>
<keyword evidence="4" id="KW-1185">Reference proteome</keyword>
<dbReference type="SUPFAM" id="SSF52540">
    <property type="entry name" value="P-loop containing nucleoside triphosphate hydrolases"/>
    <property type="match status" value="1"/>
</dbReference>
<evidence type="ECO:0000313" key="3">
    <source>
        <dbReference type="EMBL" id="SDO92034.1"/>
    </source>
</evidence>
<feature type="compositionally biased region" description="Low complexity" evidence="1">
    <location>
        <begin position="1"/>
        <end position="22"/>
    </location>
</feature>
<protein>
    <recommendedName>
        <fullName evidence="2">Helicase ATP-binding domain-containing protein</fullName>
    </recommendedName>
</protein>
<dbReference type="InterPro" id="IPR027417">
    <property type="entry name" value="P-loop_NTPase"/>
</dbReference>
<dbReference type="Proteomes" id="UP000198741">
    <property type="component" value="Chromosome I"/>
</dbReference>
<feature type="domain" description="Helicase ATP-binding" evidence="2">
    <location>
        <begin position="117"/>
        <end position="309"/>
    </location>
</feature>